<protein>
    <submittedName>
        <fullName evidence="2">Uncharacterized protein</fullName>
    </submittedName>
</protein>
<dbReference type="EMBL" id="CP036278">
    <property type="protein sequence ID" value="QDU54668.1"/>
    <property type="molecule type" value="Genomic_DNA"/>
</dbReference>
<dbReference type="KEGG" id="amuc:Pan181_08510"/>
<gene>
    <name evidence="2" type="ORF">Pan181_08510</name>
</gene>
<dbReference type="Proteomes" id="UP000315750">
    <property type="component" value="Chromosome"/>
</dbReference>
<evidence type="ECO:0000313" key="3">
    <source>
        <dbReference type="Proteomes" id="UP000315750"/>
    </source>
</evidence>
<evidence type="ECO:0000313" key="2">
    <source>
        <dbReference type="EMBL" id="QDU54668.1"/>
    </source>
</evidence>
<feature type="transmembrane region" description="Helical" evidence="1">
    <location>
        <begin position="273"/>
        <end position="292"/>
    </location>
</feature>
<keyword evidence="1" id="KW-0472">Membrane</keyword>
<name>A0A518AIV2_9BACT</name>
<organism evidence="2 3">
    <name type="scientific">Aeoliella mucimassa</name>
    <dbReference type="NCBI Taxonomy" id="2527972"/>
    <lineage>
        <taxon>Bacteria</taxon>
        <taxon>Pseudomonadati</taxon>
        <taxon>Planctomycetota</taxon>
        <taxon>Planctomycetia</taxon>
        <taxon>Pirellulales</taxon>
        <taxon>Lacipirellulaceae</taxon>
        <taxon>Aeoliella</taxon>
    </lineage>
</organism>
<sequence length="313" mass="34071">MRTPRELPRINVGLPLGSVNVVSADSQIGNRTGGVSAVDTVKMGSKQQLFYLYVGLHCVLLVGVIALTQRWCESVPVALSRFWDLSNVFIVVAHSEAALMALWVACGGAMKPWRLLAATAMVCGTEFGLRFTPQAAPLLSHALVSQLLMTAIVLLLIRSLVILLVRARSELGQSRFRGFNLASLLLWISVVCVVLAIARRLPSVAVVIALLEKSEFAIECFTFAVAAAIAAWAALGRQPALLRYALLLITCGMLFAINSPIGNASYWASSWRWQSGLSIYVGYPLLIVIWLMPLRMLGFRLNLEMAIVSSDSL</sequence>
<dbReference type="AlphaFoldDB" id="A0A518AIV2"/>
<proteinExistence type="predicted"/>
<accession>A0A518AIV2</accession>
<feature type="transmembrane region" description="Helical" evidence="1">
    <location>
        <begin position="50"/>
        <end position="68"/>
    </location>
</feature>
<keyword evidence="3" id="KW-1185">Reference proteome</keyword>
<keyword evidence="1" id="KW-0812">Transmembrane</keyword>
<keyword evidence="1" id="KW-1133">Transmembrane helix</keyword>
<evidence type="ECO:0000256" key="1">
    <source>
        <dbReference type="SAM" id="Phobius"/>
    </source>
</evidence>
<feature type="transmembrane region" description="Helical" evidence="1">
    <location>
        <begin position="177"/>
        <end position="196"/>
    </location>
</feature>
<feature type="transmembrane region" description="Helical" evidence="1">
    <location>
        <begin position="88"/>
        <end position="106"/>
    </location>
</feature>
<feature type="transmembrane region" description="Helical" evidence="1">
    <location>
        <begin position="216"/>
        <end position="235"/>
    </location>
</feature>
<feature type="transmembrane region" description="Helical" evidence="1">
    <location>
        <begin position="113"/>
        <end position="131"/>
    </location>
</feature>
<reference evidence="2 3" key="1">
    <citation type="submission" date="2019-02" db="EMBL/GenBank/DDBJ databases">
        <title>Deep-cultivation of Planctomycetes and their phenomic and genomic characterization uncovers novel biology.</title>
        <authorList>
            <person name="Wiegand S."/>
            <person name="Jogler M."/>
            <person name="Boedeker C."/>
            <person name="Pinto D."/>
            <person name="Vollmers J."/>
            <person name="Rivas-Marin E."/>
            <person name="Kohn T."/>
            <person name="Peeters S.H."/>
            <person name="Heuer A."/>
            <person name="Rast P."/>
            <person name="Oberbeckmann S."/>
            <person name="Bunk B."/>
            <person name="Jeske O."/>
            <person name="Meyerdierks A."/>
            <person name="Storesund J.E."/>
            <person name="Kallscheuer N."/>
            <person name="Luecker S."/>
            <person name="Lage O.M."/>
            <person name="Pohl T."/>
            <person name="Merkel B.J."/>
            <person name="Hornburger P."/>
            <person name="Mueller R.-W."/>
            <person name="Bruemmer F."/>
            <person name="Labrenz M."/>
            <person name="Spormann A.M."/>
            <person name="Op den Camp H."/>
            <person name="Overmann J."/>
            <person name="Amann R."/>
            <person name="Jetten M.S.M."/>
            <person name="Mascher T."/>
            <person name="Medema M.H."/>
            <person name="Devos D.P."/>
            <person name="Kaster A.-K."/>
            <person name="Ovreas L."/>
            <person name="Rohde M."/>
            <person name="Galperin M.Y."/>
            <person name="Jogler C."/>
        </authorList>
    </citation>
    <scope>NUCLEOTIDE SEQUENCE [LARGE SCALE GENOMIC DNA]</scope>
    <source>
        <strain evidence="2 3">Pan181</strain>
    </source>
</reference>
<feature type="transmembrane region" description="Helical" evidence="1">
    <location>
        <begin position="242"/>
        <end position="261"/>
    </location>
</feature>
<feature type="transmembrane region" description="Helical" evidence="1">
    <location>
        <begin position="143"/>
        <end position="165"/>
    </location>
</feature>